<dbReference type="GO" id="GO:0003700">
    <property type="term" value="F:DNA-binding transcription factor activity"/>
    <property type="evidence" value="ECO:0007669"/>
    <property type="project" value="InterPro"/>
</dbReference>
<keyword evidence="6" id="KW-1185">Reference proteome</keyword>
<comment type="caution">
    <text evidence="5">The sequence shown here is derived from an EMBL/GenBank/DDBJ whole genome shotgun (WGS) entry which is preliminary data.</text>
</comment>
<dbReference type="Pfam" id="PF12833">
    <property type="entry name" value="HTH_18"/>
    <property type="match status" value="1"/>
</dbReference>
<evidence type="ECO:0000256" key="1">
    <source>
        <dbReference type="ARBA" id="ARBA00023015"/>
    </source>
</evidence>
<dbReference type="PANTHER" id="PTHR46796">
    <property type="entry name" value="HTH-TYPE TRANSCRIPTIONAL ACTIVATOR RHAS-RELATED"/>
    <property type="match status" value="1"/>
</dbReference>
<dbReference type="Proteomes" id="UP000597444">
    <property type="component" value="Unassembled WGS sequence"/>
</dbReference>
<evidence type="ECO:0000259" key="4">
    <source>
        <dbReference type="PROSITE" id="PS01124"/>
    </source>
</evidence>
<evidence type="ECO:0000256" key="2">
    <source>
        <dbReference type="ARBA" id="ARBA00023125"/>
    </source>
</evidence>
<reference evidence="5" key="1">
    <citation type="submission" date="2020-10" db="EMBL/GenBank/DDBJ databases">
        <title>Taxonomic study of unclassified bacteria belonging to the class Ktedonobacteria.</title>
        <authorList>
            <person name="Yabe S."/>
            <person name="Wang C.M."/>
            <person name="Zheng Y."/>
            <person name="Sakai Y."/>
            <person name="Cavaletti L."/>
            <person name="Monciardini P."/>
            <person name="Donadio S."/>
        </authorList>
    </citation>
    <scope>NUCLEOTIDE SEQUENCE</scope>
    <source>
        <strain evidence="5">ID150040</strain>
    </source>
</reference>
<dbReference type="Gene3D" id="1.10.10.60">
    <property type="entry name" value="Homeodomain-like"/>
    <property type="match status" value="2"/>
</dbReference>
<dbReference type="PANTHER" id="PTHR46796:SF6">
    <property type="entry name" value="ARAC SUBFAMILY"/>
    <property type="match status" value="1"/>
</dbReference>
<dbReference type="InterPro" id="IPR050204">
    <property type="entry name" value="AraC_XylS_family_regulators"/>
</dbReference>
<keyword evidence="1" id="KW-0805">Transcription regulation</keyword>
<dbReference type="GO" id="GO:0043565">
    <property type="term" value="F:sequence-specific DNA binding"/>
    <property type="evidence" value="ECO:0007669"/>
    <property type="project" value="InterPro"/>
</dbReference>
<proteinExistence type="predicted"/>
<keyword evidence="3" id="KW-0804">Transcription</keyword>
<dbReference type="InterPro" id="IPR018062">
    <property type="entry name" value="HTH_AraC-typ_CS"/>
</dbReference>
<dbReference type="EMBL" id="BNJK01000001">
    <property type="protein sequence ID" value="GHO93972.1"/>
    <property type="molecule type" value="Genomic_DNA"/>
</dbReference>
<dbReference type="PROSITE" id="PS00041">
    <property type="entry name" value="HTH_ARAC_FAMILY_1"/>
    <property type="match status" value="1"/>
</dbReference>
<feature type="domain" description="HTH araC/xylS-type" evidence="4">
    <location>
        <begin position="210"/>
        <end position="308"/>
    </location>
</feature>
<dbReference type="InterPro" id="IPR009057">
    <property type="entry name" value="Homeodomain-like_sf"/>
</dbReference>
<dbReference type="SMART" id="SM00342">
    <property type="entry name" value="HTH_ARAC"/>
    <property type="match status" value="1"/>
</dbReference>
<evidence type="ECO:0000313" key="6">
    <source>
        <dbReference type="Proteomes" id="UP000597444"/>
    </source>
</evidence>
<dbReference type="PROSITE" id="PS01124">
    <property type="entry name" value="HTH_ARAC_FAMILY_2"/>
    <property type="match status" value="1"/>
</dbReference>
<accession>A0A8J3IMS9</accession>
<dbReference type="RefSeq" id="WP_220204734.1">
    <property type="nucleotide sequence ID" value="NZ_BNJK01000001.1"/>
</dbReference>
<keyword evidence="2" id="KW-0238">DNA-binding</keyword>
<evidence type="ECO:0000256" key="3">
    <source>
        <dbReference type="ARBA" id="ARBA00023163"/>
    </source>
</evidence>
<protein>
    <submittedName>
        <fullName evidence="5">AraC family transcriptional regulator</fullName>
    </submittedName>
</protein>
<dbReference type="InterPro" id="IPR018060">
    <property type="entry name" value="HTH_AraC"/>
</dbReference>
<evidence type="ECO:0000313" key="5">
    <source>
        <dbReference type="EMBL" id="GHO93972.1"/>
    </source>
</evidence>
<sequence length="311" mass="35163">MAKSLEKIQQGATDVLYERLTAPLLYLSSEEVGWEGLIAQAFHEPMEMEGWLSPPPSRDISLVLFQGGAMHMEQRPMNGSWKALSVHQGDLMLQAEPVPASEVRWWNLTDAPTQTFHLSLSRELFARTAEEVGDRDPDRLSLAGRTGFQDPLLMQIGFTLWRELEVHSPAGKLYAQTAAQMLAVHLLRHYTSVGEHIKEPAQGLTQQQMRRLTDFVQAHLGQDLSLEALAQQTGFSPYYFARLFRMTTGASPHQFVMQQRIERAQHLLKKTDTPLAQVALESGFANQSHLTHAFKRYLGLTPRAYRQDSTI</sequence>
<dbReference type="SUPFAM" id="SSF46689">
    <property type="entry name" value="Homeodomain-like"/>
    <property type="match status" value="2"/>
</dbReference>
<organism evidence="5 6">
    <name type="scientific">Reticulibacter mediterranei</name>
    <dbReference type="NCBI Taxonomy" id="2778369"/>
    <lineage>
        <taxon>Bacteria</taxon>
        <taxon>Bacillati</taxon>
        <taxon>Chloroflexota</taxon>
        <taxon>Ktedonobacteria</taxon>
        <taxon>Ktedonobacterales</taxon>
        <taxon>Reticulibacteraceae</taxon>
        <taxon>Reticulibacter</taxon>
    </lineage>
</organism>
<gene>
    <name evidence="5" type="ORF">KSF_040200</name>
</gene>
<name>A0A8J3IMS9_9CHLR</name>
<dbReference type="AlphaFoldDB" id="A0A8J3IMS9"/>